<proteinExistence type="predicted"/>
<dbReference type="Pfam" id="PF09526">
    <property type="entry name" value="DUF2387"/>
    <property type="match status" value="1"/>
</dbReference>
<evidence type="ECO:0000313" key="3">
    <source>
        <dbReference type="Proteomes" id="UP000664303"/>
    </source>
</evidence>
<dbReference type="EMBL" id="JAFKCZ010000007">
    <property type="protein sequence ID" value="MBN7797110.1"/>
    <property type="molecule type" value="Genomic_DNA"/>
</dbReference>
<name>A0A939DFE0_9GAMM</name>
<sequence>MSGFSASRRFIAGAVCPRCRTMDSIVVDTQSEQRECVACGFSEARPADGPRQEPRTRVNRPARRGDAPAEAVRLVDPAAAPGTDRERG</sequence>
<dbReference type="RefSeq" id="WP_206560555.1">
    <property type="nucleotide sequence ID" value="NZ_JAFKCZ010000007.1"/>
</dbReference>
<evidence type="ECO:0000256" key="1">
    <source>
        <dbReference type="SAM" id="MobiDB-lite"/>
    </source>
</evidence>
<comment type="caution">
    <text evidence="2">The sequence shown here is derived from an EMBL/GenBank/DDBJ whole genome shotgun (WGS) entry which is preliminary data.</text>
</comment>
<reference evidence="2" key="1">
    <citation type="submission" date="2021-02" db="EMBL/GenBank/DDBJ databases">
        <title>PHA producing bacteria isolated from coastal sediment in Guangdong, Shenzhen.</title>
        <authorList>
            <person name="Zheng W."/>
            <person name="Yu S."/>
            <person name="Huang Y."/>
        </authorList>
    </citation>
    <scope>NUCLEOTIDE SEQUENCE</scope>
    <source>
        <strain evidence="2">TN14-10</strain>
    </source>
</reference>
<organism evidence="2 3">
    <name type="scientific">Parahaliea mediterranea</name>
    <dbReference type="NCBI Taxonomy" id="651086"/>
    <lineage>
        <taxon>Bacteria</taxon>
        <taxon>Pseudomonadati</taxon>
        <taxon>Pseudomonadota</taxon>
        <taxon>Gammaproteobacteria</taxon>
        <taxon>Cellvibrionales</taxon>
        <taxon>Halieaceae</taxon>
        <taxon>Parahaliea</taxon>
    </lineage>
</organism>
<accession>A0A939DFE0</accession>
<evidence type="ECO:0000313" key="2">
    <source>
        <dbReference type="EMBL" id="MBN7797110.1"/>
    </source>
</evidence>
<protein>
    <submittedName>
        <fullName evidence="2">YheV family putative metal-binding protein</fullName>
    </submittedName>
</protein>
<gene>
    <name evidence="2" type="ORF">JYP50_10935</name>
</gene>
<dbReference type="AlphaFoldDB" id="A0A939DFE0"/>
<keyword evidence="3" id="KW-1185">Reference proteome</keyword>
<feature type="region of interest" description="Disordered" evidence="1">
    <location>
        <begin position="43"/>
        <end position="88"/>
    </location>
</feature>
<dbReference type="Proteomes" id="UP000664303">
    <property type="component" value="Unassembled WGS sequence"/>
</dbReference>
<feature type="compositionally biased region" description="Basic and acidic residues" evidence="1">
    <location>
        <begin position="45"/>
        <end position="56"/>
    </location>
</feature>
<dbReference type="InterPro" id="IPR012658">
    <property type="entry name" value="YheV"/>
</dbReference>